<gene>
    <name evidence="1" type="ORF">B1756_09950</name>
</gene>
<evidence type="ECO:0000313" key="1">
    <source>
        <dbReference type="EMBL" id="ARS91785.1"/>
    </source>
</evidence>
<dbReference type="KEGG" id="naj:B1756_09950"/>
<dbReference type="OrthoDB" id="167563at2157"/>
<dbReference type="AlphaFoldDB" id="A0A2Z2HZ90"/>
<reference evidence="2" key="1">
    <citation type="submission" date="2017-02" db="EMBL/GenBank/DDBJ databases">
        <title>Natronthermophilus aegyptiacus gen. nov.,sp. nov., an aerobic, extremely halophilic alkalithermophilic archaeon isolated from the athalassohaline Wadi An Natrun, Egypt.</title>
        <authorList>
            <person name="Zhao B."/>
        </authorList>
    </citation>
    <scope>NUCLEOTIDE SEQUENCE [LARGE SCALE GENOMIC DNA]</scope>
    <source>
        <strain evidence="2">JW/NM-HA 15</strain>
    </source>
</reference>
<keyword evidence="2" id="KW-1185">Reference proteome</keyword>
<dbReference type="GeneID" id="32894403"/>
<dbReference type="Proteomes" id="UP000250088">
    <property type="component" value="Chromosome"/>
</dbReference>
<dbReference type="RefSeq" id="WP_086890131.1">
    <property type="nucleotide sequence ID" value="NZ_CP019893.1"/>
</dbReference>
<proteinExistence type="predicted"/>
<organism evidence="1 2">
    <name type="scientific">Natrarchaeobaculum aegyptiacum</name>
    <dbReference type="NCBI Taxonomy" id="745377"/>
    <lineage>
        <taxon>Archaea</taxon>
        <taxon>Methanobacteriati</taxon>
        <taxon>Methanobacteriota</taxon>
        <taxon>Stenosarchaea group</taxon>
        <taxon>Halobacteria</taxon>
        <taxon>Halobacteriales</taxon>
        <taxon>Natrialbaceae</taxon>
        <taxon>Natrarchaeobaculum</taxon>
    </lineage>
</organism>
<protein>
    <submittedName>
        <fullName evidence="1">Uncharacterized protein</fullName>
    </submittedName>
</protein>
<accession>A0A2Z2HZ90</accession>
<sequence length="85" mass="9606">MTDPTLEDVERRLDRVTDLEEEAAVSVLRGLREDLQALGNDPDVDEQTRQELETQLDQHVRAVTEREAYEGELGAAMNPEDEDAP</sequence>
<evidence type="ECO:0000313" key="2">
    <source>
        <dbReference type="Proteomes" id="UP000250088"/>
    </source>
</evidence>
<dbReference type="EMBL" id="CP019893">
    <property type="protein sequence ID" value="ARS91785.1"/>
    <property type="molecule type" value="Genomic_DNA"/>
</dbReference>
<name>A0A2Z2HZ90_9EURY</name>